<reference evidence="2" key="1">
    <citation type="submission" date="2011-04" db="EMBL/GenBank/DDBJ databases">
        <title>The complete genome of Thermodesulfatator indicus DSM 15286.</title>
        <authorList>
            <person name="Lucas S."/>
            <person name="Copeland A."/>
            <person name="Lapidus A."/>
            <person name="Bruce D."/>
            <person name="Goodwin L."/>
            <person name="Pitluck S."/>
            <person name="Peters L."/>
            <person name="Kyrpides N."/>
            <person name="Mavromatis K."/>
            <person name="Pagani I."/>
            <person name="Ivanova N."/>
            <person name="Saunders L."/>
            <person name="Detter J.C."/>
            <person name="Tapia R."/>
            <person name="Han C."/>
            <person name="Land M."/>
            <person name="Hauser L."/>
            <person name="Markowitz V."/>
            <person name="Cheng J.-F."/>
            <person name="Hugenholtz P."/>
            <person name="Woyke T."/>
            <person name="Wu D."/>
            <person name="Spring S."/>
            <person name="Schroeder M."/>
            <person name="Brambilla E."/>
            <person name="Klenk H.-P."/>
            <person name="Eisen J.A."/>
        </authorList>
    </citation>
    <scope>NUCLEOTIDE SEQUENCE [LARGE SCALE GENOMIC DNA]</scope>
    <source>
        <strain evidence="2">DSM 15286 / JCM 11887 / CIR29812</strain>
    </source>
</reference>
<dbReference type="OrthoDB" id="5459426at2"/>
<protein>
    <submittedName>
        <fullName evidence="1">Uncharacterized protein</fullName>
    </submittedName>
</protein>
<dbReference type="Proteomes" id="UP000006793">
    <property type="component" value="Chromosome"/>
</dbReference>
<reference evidence="1 2" key="2">
    <citation type="journal article" date="2012" name="Stand. Genomic Sci.">
        <title>Complete genome sequence of the thermophilic sulfate-reducing ocean bacterium Thermodesulfatator indicus type strain (CIR29812(T)).</title>
        <authorList>
            <person name="Anderson I."/>
            <person name="Saunders E."/>
            <person name="Lapidus A."/>
            <person name="Nolan M."/>
            <person name="Lucas S."/>
            <person name="Tice H."/>
            <person name="Del Rio T.G."/>
            <person name="Cheng J.F."/>
            <person name="Han C."/>
            <person name="Tapia R."/>
            <person name="Goodwin L.A."/>
            <person name="Pitluck S."/>
            <person name="Liolios K."/>
            <person name="Mavromatis K."/>
            <person name="Pagani I."/>
            <person name="Ivanova N."/>
            <person name="Mikhailova N."/>
            <person name="Pati A."/>
            <person name="Chen A."/>
            <person name="Palaniappan K."/>
            <person name="Land M."/>
            <person name="Hauser L."/>
            <person name="Jeffries C.D."/>
            <person name="Chang Y.J."/>
            <person name="Brambilla E.M."/>
            <person name="Rohde M."/>
            <person name="Spring S."/>
            <person name="Goker M."/>
            <person name="Detter J.C."/>
            <person name="Woyke T."/>
            <person name="Bristow J."/>
            <person name="Eisen J.A."/>
            <person name="Markowitz V."/>
            <person name="Hugenholtz P."/>
            <person name="Kyrpides N.C."/>
            <person name="Klenk H.P."/>
        </authorList>
    </citation>
    <scope>NUCLEOTIDE SEQUENCE [LARGE SCALE GENOMIC DNA]</scope>
    <source>
        <strain evidence="2">DSM 15286 / JCM 11887 / CIR29812</strain>
    </source>
</reference>
<dbReference type="AlphaFoldDB" id="F8ABI7"/>
<name>F8ABI7_THEID</name>
<dbReference type="PaxDb" id="667014-Thein_1726"/>
<dbReference type="eggNOG" id="ENOG50337H4">
    <property type="taxonomic scope" value="Bacteria"/>
</dbReference>
<dbReference type="RefSeq" id="WP_013908325.1">
    <property type="nucleotide sequence ID" value="NC_015681.1"/>
</dbReference>
<dbReference type="STRING" id="667014.Thein_1726"/>
<accession>F8ABI7</accession>
<gene>
    <name evidence="1" type="ordered locus">Thein_1726</name>
</gene>
<evidence type="ECO:0000313" key="1">
    <source>
        <dbReference type="EMBL" id="AEH45584.1"/>
    </source>
</evidence>
<dbReference type="EMBL" id="CP002683">
    <property type="protein sequence ID" value="AEH45584.1"/>
    <property type="molecule type" value="Genomic_DNA"/>
</dbReference>
<dbReference type="InParanoid" id="F8ABI7"/>
<proteinExistence type="predicted"/>
<dbReference type="HOGENOM" id="CLU_172413_0_0_0"/>
<organism evidence="1 2">
    <name type="scientific">Thermodesulfatator indicus (strain DSM 15286 / JCM 11887 / CIR29812)</name>
    <dbReference type="NCBI Taxonomy" id="667014"/>
    <lineage>
        <taxon>Bacteria</taxon>
        <taxon>Pseudomonadati</taxon>
        <taxon>Thermodesulfobacteriota</taxon>
        <taxon>Thermodesulfobacteria</taxon>
        <taxon>Thermodesulfobacteriales</taxon>
        <taxon>Thermodesulfatatoraceae</taxon>
        <taxon>Thermodesulfatator</taxon>
    </lineage>
</organism>
<keyword evidence="2" id="KW-1185">Reference proteome</keyword>
<evidence type="ECO:0000313" key="2">
    <source>
        <dbReference type="Proteomes" id="UP000006793"/>
    </source>
</evidence>
<dbReference type="KEGG" id="tid:Thein_1726"/>
<sequence length="113" mass="12928">MQNFVVDNLNQEEVAKLEKVLQEKTKPSPIGGLYWIEIPENILAPIQIKHKECGPHYFAVEIGEDFISFEFLVRNFKSMRCECIAPATPAQKLFLIEKAKEIFALAGVHFHRG</sequence>